<dbReference type="InterPro" id="IPR002048">
    <property type="entry name" value="EF_hand_dom"/>
</dbReference>
<evidence type="ECO:0000256" key="5">
    <source>
        <dbReference type="ARBA" id="ARBA00022837"/>
    </source>
</evidence>
<evidence type="ECO:0000256" key="1">
    <source>
        <dbReference type="ARBA" id="ARBA00004496"/>
    </source>
</evidence>
<dbReference type="InterPro" id="IPR018247">
    <property type="entry name" value="EF_Hand_1_Ca_BS"/>
</dbReference>
<evidence type="ECO:0000256" key="3">
    <source>
        <dbReference type="ARBA" id="ARBA00022723"/>
    </source>
</evidence>
<proteinExistence type="predicted"/>
<dbReference type="PANTHER" id="PTHR46212:SF3">
    <property type="entry name" value="GH27120P"/>
    <property type="match status" value="1"/>
</dbReference>
<name>A0A5M3MNW7_CONPW</name>
<dbReference type="KEGG" id="cput:CONPUDRAFT_82699"/>
<dbReference type="InterPro" id="IPR051426">
    <property type="entry name" value="Peflin/Sorcin_CaBP"/>
</dbReference>
<dbReference type="PROSITE" id="PS00018">
    <property type="entry name" value="EF_HAND_1"/>
    <property type="match status" value="1"/>
</dbReference>
<sequence>MAGNYSGYGAPSGPPPAYSDGYGGGYAPQQPYYPPGSIEEQAARWFQIVNTNNDESVSTDELRKSLVSTKGLPFDPEIIKMLLNMFDVDHSGTMNMQEFQGLFKYISDWQKIFAQFDRDNSGSMQRGEFQAALHAFGFTLASDPRLLHLAMCKYATPPFRAQVGDTPDIKFDQFIRACVALRHATDAFVRRSGRPPMQEFGGGPVPSGQGGGLGGQATMNYAEFLEIFLALP</sequence>
<dbReference type="SUPFAM" id="SSF47473">
    <property type="entry name" value="EF-hand"/>
    <property type="match status" value="1"/>
</dbReference>
<keyword evidence="5" id="KW-0106">Calcium</keyword>
<evidence type="ECO:0000313" key="7">
    <source>
        <dbReference type="EMBL" id="EIW80464.1"/>
    </source>
</evidence>
<dbReference type="GO" id="GO:0048306">
    <property type="term" value="F:calcium-dependent protein binding"/>
    <property type="evidence" value="ECO:0007669"/>
    <property type="project" value="UniProtKB-ARBA"/>
</dbReference>
<comment type="subcellular location">
    <subcellularLocation>
        <location evidence="1">Cytoplasm</location>
    </subcellularLocation>
</comment>
<dbReference type="Gene3D" id="1.10.238.10">
    <property type="entry name" value="EF-hand"/>
    <property type="match status" value="1"/>
</dbReference>
<dbReference type="Pfam" id="PF13499">
    <property type="entry name" value="EF-hand_7"/>
    <property type="match status" value="1"/>
</dbReference>
<dbReference type="GO" id="GO:0005509">
    <property type="term" value="F:calcium ion binding"/>
    <property type="evidence" value="ECO:0007669"/>
    <property type="project" value="InterPro"/>
</dbReference>
<protein>
    <submittedName>
        <fullName evidence="7">EF-hand</fullName>
    </submittedName>
</protein>
<comment type="caution">
    <text evidence="7">The sequence shown here is derived from an EMBL/GenBank/DDBJ whole genome shotgun (WGS) entry which is preliminary data.</text>
</comment>
<dbReference type="OrthoDB" id="186625at2759"/>
<gene>
    <name evidence="7" type="ORF">CONPUDRAFT_82699</name>
</gene>
<dbReference type="GO" id="GO:0005737">
    <property type="term" value="C:cytoplasm"/>
    <property type="evidence" value="ECO:0007669"/>
    <property type="project" value="UniProtKB-SubCell"/>
</dbReference>
<dbReference type="PROSITE" id="PS50222">
    <property type="entry name" value="EF_HAND_2"/>
    <property type="match status" value="1"/>
</dbReference>
<reference evidence="8" key="1">
    <citation type="journal article" date="2012" name="Science">
        <title>The Paleozoic origin of enzymatic lignin decomposition reconstructed from 31 fungal genomes.</title>
        <authorList>
            <person name="Floudas D."/>
            <person name="Binder M."/>
            <person name="Riley R."/>
            <person name="Barry K."/>
            <person name="Blanchette R.A."/>
            <person name="Henrissat B."/>
            <person name="Martinez A.T."/>
            <person name="Otillar R."/>
            <person name="Spatafora J.W."/>
            <person name="Yadav J.S."/>
            <person name="Aerts A."/>
            <person name="Benoit I."/>
            <person name="Boyd A."/>
            <person name="Carlson A."/>
            <person name="Copeland A."/>
            <person name="Coutinho P.M."/>
            <person name="de Vries R.P."/>
            <person name="Ferreira P."/>
            <person name="Findley K."/>
            <person name="Foster B."/>
            <person name="Gaskell J."/>
            <person name="Glotzer D."/>
            <person name="Gorecki P."/>
            <person name="Heitman J."/>
            <person name="Hesse C."/>
            <person name="Hori C."/>
            <person name="Igarashi K."/>
            <person name="Jurgens J.A."/>
            <person name="Kallen N."/>
            <person name="Kersten P."/>
            <person name="Kohler A."/>
            <person name="Kuees U."/>
            <person name="Kumar T.K.A."/>
            <person name="Kuo A."/>
            <person name="LaButti K."/>
            <person name="Larrondo L.F."/>
            <person name="Lindquist E."/>
            <person name="Ling A."/>
            <person name="Lombard V."/>
            <person name="Lucas S."/>
            <person name="Lundell T."/>
            <person name="Martin R."/>
            <person name="McLaughlin D.J."/>
            <person name="Morgenstern I."/>
            <person name="Morin E."/>
            <person name="Murat C."/>
            <person name="Nagy L.G."/>
            <person name="Nolan M."/>
            <person name="Ohm R.A."/>
            <person name="Patyshakuliyeva A."/>
            <person name="Rokas A."/>
            <person name="Ruiz-Duenas F.J."/>
            <person name="Sabat G."/>
            <person name="Salamov A."/>
            <person name="Samejima M."/>
            <person name="Schmutz J."/>
            <person name="Slot J.C."/>
            <person name="St John F."/>
            <person name="Stenlid J."/>
            <person name="Sun H."/>
            <person name="Sun S."/>
            <person name="Syed K."/>
            <person name="Tsang A."/>
            <person name="Wiebenga A."/>
            <person name="Young D."/>
            <person name="Pisabarro A."/>
            <person name="Eastwood D.C."/>
            <person name="Martin F."/>
            <person name="Cullen D."/>
            <person name="Grigoriev I.V."/>
            <person name="Hibbett D.S."/>
        </authorList>
    </citation>
    <scope>NUCLEOTIDE SEQUENCE [LARGE SCALE GENOMIC DNA]</scope>
    <source>
        <strain evidence="8">RWD-64-598 SS2</strain>
    </source>
</reference>
<dbReference type="GeneID" id="19210458"/>
<evidence type="ECO:0000259" key="6">
    <source>
        <dbReference type="PROSITE" id="PS50222"/>
    </source>
</evidence>
<evidence type="ECO:0000256" key="2">
    <source>
        <dbReference type="ARBA" id="ARBA00022490"/>
    </source>
</evidence>
<organism evidence="7 8">
    <name type="scientific">Coniophora puteana (strain RWD-64-598)</name>
    <name type="common">Brown rot fungus</name>
    <dbReference type="NCBI Taxonomy" id="741705"/>
    <lineage>
        <taxon>Eukaryota</taxon>
        <taxon>Fungi</taxon>
        <taxon>Dikarya</taxon>
        <taxon>Basidiomycota</taxon>
        <taxon>Agaricomycotina</taxon>
        <taxon>Agaricomycetes</taxon>
        <taxon>Agaricomycetidae</taxon>
        <taxon>Boletales</taxon>
        <taxon>Coniophorineae</taxon>
        <taxon>Coniophoraceae</taxon>
        <taxon>Coniophora</taxon>
    </lineage>
</organism>
<dbReference type="AlphaFoldDB" id="A0A5M3MNW7"/>
<evidence type="ECO:0000313" key="8">
    <source>
        <dbReference type="Proteomes" id="UP000053558"/>
    </source>
</evidence>
<dbReference type="Proteomes" id="UP000053558">
    <property type="component" value="Unassembled WGS sequence"/>
</dbReference>
<dbReference type="EMBL" id="JH711579">
    <property type="protein sequence ID" value="EIW80464.1"/>
    <property type="molecule type" value="Genomic_DNA"/>
</dbReference>
<keyword evidence="4" id="KW-0677">Repeat</keyword>
<dbReference type="RefSeq" id="XP_007769411.1">
    <property type="nucleotide sequence ID" value="XM_007771221.1"/>
</dbReference>
<accession>A0A5M3MNW7</accession>
<dbReference type="SMART" id="SM00054">
    <property type="entry name" value="EFh"/>
    <property type="match status" value="3"/>
</dbReference>
<keyword evidence="3" id="KW-0479">Metal-binding</keyword>
<dbReference type="PANTHER" id="PTHR46212">
    <property type="entry name" value="PEFLIN"/>
    <property type="match status" value="1"/>
</dbReference>
<dbReference type="InterPro" id="IPR011992">
    <property type="entry name" value="EF-hand-dom_pair"/>
</dbReference>
<keyword evidence="2" id="KW-0963">Cytoplasm</keyword>
<feature type="domain" description="EF-hand" evidence="6">
    <location>
        <begin position="104"/>
        <end position="139"/>
    </location>
</feature>
<evidence type="ECO:0000256" key="4">
    <source>
        <dbReference type="ARBA" id="ARBA00022737"/>
    </source>
</evidence>
<keyword evidence="8" id="KW-1185">Reference proteome</keyword>
<dbReference type="Pfam" id="PF13405">
    <property type="entry name" value="EF-hand_6"/>
    <property type="match status" value="1"/>
</dbReference>